<evidence type="ECO:0000313" key="1">
    <source>
        <dbReference type="EMBL" id="CAV17722.1"/>
    </source>
</evidence>
<dbReference type="AlphaFoldDB" id="B7VKG6"/>
<protein>
    <submittedName>
        <fullName evidence="1">Uncharacterized protein</fullName>
    </submittedName>
</protein>
<gene>
    <name evidence="1" type="ordered locus">VS_0745</name>
</gene>
<dbReference type="KEGG" id="vsp:VS_0745"/>
<reference evidence="1 2" key="1">
    <citation type="submission" date="2009-02" db="EMBL/GenBank/DDBJ databases">
        <title>Vibrio splendidus str. LGP32 complete genome.</title>
        <authorList>
            <person name="Mazel D."/>
            <person name="Le Roux F."/>
        </authorList>
    </citation>
    <scope>NUCLEOTIDE SEQUENCE [LARGE SCALE GENOMIC DNA]</scope>
    <source>
        <strain evidence="1 2">LGP32</strain>
    </source>
</reference>
<dbReference type="EMBL" id="FM954972">
    <property type="protein sequence ID" value="CAV17722.1"/>
    <property type="molecule type" value="Genomic_DNA"/>
</dbReference>
<sequence length="96" mass="11165">MNSLAFFVFALSKELLIQNLTSYIYRHLNLFLADKYASLTKKKPNRCLFVIYSKKKLTGFTQLRIMRPVHNEAATSRNEQQFGNGYLAQLVRAHHS</sequence>
<organism evidence="1 2">
    <name type="scientific">Vibrio atlanticus (strain LGP32)</name>
    <name type="common">Vibrio splendidus (strain Mel32)</name>
    <dbReference type="NCBI Taxonomy" id="575788"/>
    <lineage>
        <taxon>Bacteria</taxon>
        <taxon>Pseudomonadati</taxon>
        <taxon>Pseudomonadota</taxon>
        <taxon>Gammaproteobacteria</taxon>
        <taxon>Vibrionales</taxon>
        <taxon>Vibrionaceae</taxon>
        <taxon>Vibrio</taxon>
    </lineage>
</organism>
<dbReference type="Proteomes" id="UP000009100">
    <property type="component" value="Chromosome 1"/>
</dbReference>
<proteinExistence type="predicted"/>
<dbReference type="STRING" id="575788.VS_0745"/>
<dbReference type="HOGENOM" id="CLU_2358914_0_0_6"/>
<evidence type="ECO:0000313" key="2">
    <source>
        <dbReference type="Proteomes" id="UP000009100"/>
    </source>
</evidence>
<name>B7VKG6_VIBA3</name>
<accession>B7VKG6</accession>